<evidence type="ECO:0000256" key="7">
    <source>
        <dbReference type="SAM" id="MobiDB-lite"/>
    </source>
</evidence>
<dbReference type="PANTHER" id="PTHR10687">
    <property type="entry name" value="SECRETORY CARRIER-ASSOCIATED MEMBRANE PROTEIN SCAMP"/>
    <property type="match status" value="1"/>
</dbReference>
<dbReference type="InterPro" id="IPR007273">
    <property type="entry name" value="SCAMP"/>
</dbReference>
<dbReference type="GO" id="GO:0030658">
    <property type="term" value="C:transport vesicle membrane"/>
    <property type="evidence" value="ECO:0007669"/>
    <property type="project" value="UniProtKB-SubCell"/>
</dbReference>
<feature type="transmembrane region" description="Helical" evidence="6">
    <location>
        <begin position="255"/>
        <end position="275"/>
    </location>
</feature>
<dbReference type="GO" id="GO:0032588">
    <property type="term" value="C:trans-Golgi network membrane"/>
    <property type="evidence" value="ECO:0007669"/>
    <property type="project" value="TreeGrafter"/>
</dbReference>
<comment type="similarity">
    <text evidence="2 6">Belongs to the SCAMP family.</text>
</comment>
<dbReference type="GO" id="GO:0005886">
    <property type="term" value="C:plasma membrane"/>
    <property type="evidence" value="ECO:0007669"/>
    <property type="project" value="UniProtKB-SubCell"/>
</dbReference>
<name>A0AAD9MNA1_PROWI</name>
<evidence type="ECO:0000256" key="3">
    <source>
        <dbReference type="ARBA" id="ARBA00022692"/>
    </source>
</evidence>
<keyword evidence="4 6" id="KW-1133">Transmembrane helix</keyword>
<comment type="subcellular location">
    <subcellularLocation>
        <location evidence="6">Cell membrane</location>
        <topology evidence="6">Multi-pass membrane protein</topology>
    </subcellularLocation>
    <subcellularLocation>
        <location evidence="6">Cytoplasmic vesicle</location>
        <location evidence="6">Secretory vesicle membrane</location>
        <topology evidence="6">Multi-pass membrane protein</topology>
    </subcellularLocation>
</comment>
<organism evidence="8 9">
    <name type="scientific">Prototheca wickerhamii</name>
    <dbReference type="NCBI Taxonomy" id="3111"/>
    <lineage>
        <taxon>Eukaryota</taxon>
        <taxon>Viridiplantae</taxon>
        <taxon>Chlorophyta</taxon>
        <taxon>core chlorophytes</taxon>
        <taxon>Trebouxiophyceae</taxon>
        <taxon>Chlorellales</taxon>
        <taxon>Chlorellaceae</taxon>
        <taxon>Prototheca</taxon>
    </lineage>
</organism>
<accession>A0AAD9MNA1</accession>
<dbReference type="EMBL" id="JASFZW010000005">
    <property type="protein sequence ID" value="KAK2078316.1"/>
    <property type="molecule type" value="Genomic_DNA"/>
</dbReference>
<reference evidence="8" key="1">
    <citation type="submission" date="2021-01" db="EMBL/GenBank/DDBJ databases">
        <authorList>
            <person name="Eckstrom K.M.E."/>
        </authorList>
    </citation>
    <scope>NUCLEOTIDE SEQUENCE</scope>
    <source>
        <strain evidence="8">UVCC 0001</strain>
    </source>
</reference>
<sequence>MEQLLAPLQLVSKVEVGRSLAYVSAIGPWSASGANGGSAWAAPTPSASGPSWGADVSTNAFSPPAAQGISPGAGGKTEKDLAKREADLVKREADLKRREAELAAAGGSTGPRKNWPPYCSFTYHDIRGEIPEGAQGMVRCAYWCYLGLVLCLFWNFVGTAAALIGLGGGKIATFLWGGLYLIGGVPGAWFLWYRRLYSAGMRDSAFQYTVFFAFFMAHLIFVGWSAIAPPILNSLSHTGFWEAINVIGDNTGVGVVYFIGAALWSIEFLWSFWVVKMVYSVFRGGGHNMRSVRNDAARQGGPWATNAA</sequence>
<keyword evidence="9" id="KW-1185">Reference proteome</keyword>
<gene>
    <name evidence="8" type="ORF">QBZ16_004185</name>
</gene>
<dbReference type="AlphaFoldDB" id="A0AAD9MNA1"/>
<keyword evidence="6" id="KW-1003">Cell membrane</keyword>
<keyword evidence="6" id="KW-0968">Cytoplasmic vesicle</keyword>
<evidence type="ECO:0000256" key="2">
    <source>
        <dbReference type="ARBA" id="ARBA00010482"/>
    </source>
</evidence>
<evidence type="ECO:0000313" key="9">
    <source>
        <dbReference type="Proteomes" id="UP001255856"/>
    </source>
</evidence>
<keyword evidence="3 6" id="KW-0812">Transmembrane</keyword>
<keyword evidence="6" id="KW-0813">Transport</keyword>
<comment type="function">
    <text evidence="1 6">Probably involved in membrane trafficking.</text>
</comment>
<keyword evidence="5 6" id="KW-0472">Membrane</keyword>
<dbReference type="GO" id="GO:0055038">
    <property type="term" value="C:recycling endosome membrane"/>
    <property type="evidence" value="ECO:0007669"/>
    <property type="project" value="TreeGrafter"/>
</dbReference>
<evidence type="ECO:0000313" key="8">
    <source>
        <dbReference type="EMBL" id="KAK2078316.1"/>
    </source>
</evidence>
<dbReference type="Pfam" id="PF04144">
    <property type="entry name" value="SCAMP"/>
    <property type="match status" value="1"/>
</dbReference>
<feature type="transmembrane region" description="Helical" evidence="6">
    <location>
        <begin position="142"/>
        <end position="165"/>
    </location>
</feature>
<feature type="transmembrane region" description="Helical" evidence="6">
    <location>
        <begin position="205"/>
        <end position="227"/>
    </location>
</feature>
<feature type="transmembrane region" description="Helical" evidence="6">
    <location>
        <begin position="171"/>
        <end position="193"/>
    </location>
</feature>
<comment type="caution">
    <text evidence="8">The sequence shown here is derived from an EMBL/GenBank/DDBJ whole genome shotgun (WGS) entry which is preliminary data.</text>
</comment>
<evidence type="ECO:0000256" key="4">
    <source>
        <dbReference type="ARBA" id="ARBA00022989"/>
    </source>
</evidence>
<dbReference type="PANTHER" id="PTHR10687:SF2">
    <property type="entry name" value="SECRETORY CARRIER-ASSOCIATED MEMBRANE PROTEIN"/>
    <property type="match status" value="1"/>
</dbReference>
<protein>
    <recommendedName>
        <fullName evidence="6">Secretory carrier-associated membrane protein</fullName>
        <shortName evidence="6">Secretory carrier membrane protein</shortName>
    </recommendedName>
</protein>
<feature type="compositionally biased region" description="Low complexity" evidence="7">
    <location>
        <begin position="34"/>
        <end position="43"/>
    </location>
</feature>
<proteinExistence type="inferred from homology"/>
<dbReference type="GO" id="GO:0015031">
    <property type="term" value="P:protein transport"/>
    <property type="evidence" value="ECO:0007669"/>
    <property type="project" value="InterPro"/>
</dbReference>
<dbReference type="Proteomes" id="UP001255856">
    <property type="component" value="Unassembled WGS sequence"/>
</dbReference>
<evidence type="ECO:0000256" key="5">
    <source>
        <dbReference type="ARBA" id="ARBA00023136"/>
    </source>
</evidence>
<evidence type="ECO:0000256" key="6">
    <source>
        <dbReference type="RuleBase" id="RU363122"/>
    </source>
</evidence>
<feature type="region of interest" description="Disordered" evidence="7">
    <location>
        <begin position="34"/>
        <end position="57"/>
    </location>
</feature>
<evidence type="ECO:0000256" key="1">
    <source>
        <dbReference type="ARBA" id="ARBA00004003"/>
    </source>
</evidence>